<name>A0A642V1N2_9ASCO</name>
<gene>
    <name evidence="3" type="ORF">TRICI_003984</name>
</gene>
<sequence length="281" mass="29144">MKSAVLLLGLLVQFAYVKADEAEICVDNVCRYVEGNGISTDDILTAAINAAEKLTGSSNSIDKAAEEVEIPDVNELMSADFIVTNSNGLNKIMDKLYEDEDSQPNSGVTFSTTLTASFTPIETSSITDNDQISAGQGKDSSDNDTSSSDVDIQSSTSPSSSTSSNSDSVTSGGSQSSSGQCSADCSALHKITGQSGGKQSSYGGGTSTKSKEVYSVCIKDHCIEEKTCNGKDCSGTTTPACEICSLIGLSDQFCSDCSNKRMQDVLESVKSTCGCTSPGLG</sequence>
<organism evidence="3 4">
    <name type="scientific">Trichomonascus ciferrii</name>
    <dbReference type="NCBI Taxonomy" id="44093"/>
    <lineage>
        <taxon>Eukaryota</taxon>
        <taxon>Fungi</taxon>
        <taxon>Dikarya</taxon>
        <taxon>Ascomycota</taxon>
        <taxon>Saccharomycotina</taxon>
        <taxon>Dipodascomycetes</taxon>
        <taxon>Dipodascales</taxon>
        <taxon>Trichomonascaceae</taxon>
        <taxon>Trichomonascus</taxon>
        <taxon>Trichomonascus ciferrii complex</taxon>
    </lineage>
</organism>
<evidence type="ECO:0000313" key="4">
    <source>
        <dbReference type="Proteomes" id="UP000761534"/>
    </source>
</evidence>
<keyword evidence="2" id="KW-0732">Signal</keyword>
<feature type="region of interest" description="Disordered" evidence="1">
    <location>
        <begin position="121"/>
        <end position="175"/>
    </location>
</feature>
<evidence type="ECO:0000256" key="2">
    <source>
        <dbReference type="SAM" id="SignalP"/>
    </source>
</evidence>
<feature type="chain" id="PRO_5024789476" evidence="2">
    <location>
        <begin position="20"/>
        <end position="281"/>
    </location>
</feature>
<proteinExistence type="predicted"/>
<dbReference type="EMBL" id="SWFS01000296">
    <property type="protein sequence ID" value="KAA8910973.1"/>
    <property type="molecule type" value="Genomic_DNA"/>
</dbReference>
<keyword evidence="4" id="KW-1185">Reference proteome</keyword>
<reference evidence="3" key="1">
    <citation type="journal article" date="2019" name="G3 (Bethesda)">
        <title>Genome Assemblies of Two Rare Opportunistic Yeast Pathogens: Diutina rugosa (syn. Candida rugosa) and Trichomonascus ciferrii (syn. Candida ciferrii).</title>
        <authorList>
            <person name="Mixao V."/>
            <person name="Saus E."/>
            <person name="Hansen A.P."/>
            <person name="Lass-Florl C."/>
            <person name="Gabaldon T."/>
        </authorList>
    </citation>
    <scope>NUCLEOTIDE SEQUENCE</scope>
    <source>
        <strain evidence="3">CBS 4856</strain>
    </source>
</reference>
<accession>A0A642V1N2</accession>
<comment type="caution">
    <text evidence="3">The sequence shown here is derived from an EMBL/GenBank/DDBJ whole genome shotgun (WGS) entry which is preliminary data.</text>
</comment>
<feature type="compositionally biased region" description="Low complexity" evidence="1">
    <location>
        <begin position="143"/>
        <end position="175"/>
    </location>
</feature>
<feature type="signal peptide" evidence="2">
    <location>
        <begin position="1"/>
        <end position="19"/>
    </location>
</feature>
<feature type="compositionally biased region" description="Polar residues" evidence="1">
    <location>
        <begin position="121"/>
        <end position="134"/>
    </location>
</feature>
<evidence type="ECO:0000313" key="3">
    <source>
        <dbReference type="EMBL" id="KAA8910973.1"/>
    </source>
</evidence>
<dbReference type="Proteomes" id="UP000761534">
    <property type="component" value="Unassembled WGS sequence"/>
</dbReference>
<protein>
    <submittedName>
        <fullName evidence="3">Uncharacterized protein</fullName>
    </submittedName>
</protein>
<evidence type="ECO:0000256" key="1">
    <source>
        <dbReference type="SAM" id="MobiDB-lite"/>
    </source>
</evidence>
<dbReference type="VEuPathDB" id="FungiDB:TRICI_003984"/>
<dbReference type="AlphaFoldDB" id="A0A642V1N2"/>